<reference evidence="1 2" key="1">
    <citation type="submission" date="2016-03" db="EMBL/GenBank/DDBJ databases">
        <authorList>
            <person name="Montgomery M.T."/>
            <person name="Guerrero C.A."/>
            <person name="Mavrich T.N."/>
            <person name="Pope W.H."/>
            <person name="Garlena R.A."/>
            <person name="Russell D.A."/>
            <person name="Jacobs-Sera D."/>
            <person name="Hendrix R.W."/>
            <person name="Hatfull G.F."/>
        </authorList>
    </citation>
    <scope>NUCLEOTIDE SEQUENCE [LARGE SCALE GENOMIC DNA]</scope>
</reference>
<dbReference type="Proteomes" id="UP000201364">
    <property type="component" value="Segment"/>
</dbReference>
<sequence length="105" mass="12003">MLPMSTIPTHEVRVEVVLADEVTNGFRRKGEKFGATFRLPADYGPAWTDRERVEAIERGIEQVTRSIGDRVREHYGVASRRAQAKVDAHYRRRAIQGRIEALRNG</sequence>
<organism evidence="1 2">
    <name type="scientific">Gordonia phage Splinter</name>
    <dbReference type="NCBI Taxonomy" id="1838080"/>
    <lineage>
        <taxon>Viruses</taxon>
        <taxon>Duplodnaviria</taxon>
        <taxon>Heunggongvirae</taxon>
        <taxon>Uroviricota</taxon>
        <taxon>Caudoviricetes</taxon>
        <taxon>Ruthgordonvirinae</taxon>
        <taxon>Vendettavirus</taxon>
        <taxon>Vendettavirus vendetta</taxon>
    </lineage>
</organism>
<proteinExistence type="predicted"/>
<evidence type="ECO:0000313" key="2">
    <source>
        <dbReference type="Proteomes" id="UP000201364"/>
    </source>
</evidence>
<accession>A0A160DDB9</accession>
<evidence type="ECO:0000313" key="1">
    <source>
        <dbReference type="EMBL" id="ANA85682.1"/>
    </source>
</evidence>
<dbReference type="KEGG" id="vg:28800747"/>
<dbReference type="GeneID" id="28800747"/>
<gene>
    <name evidence="1" type="primary">56</name>
    <name evidence="1" type="ORF">PBI_SPLINTER_56</name>
</gene>
<protein>
    <submittedName>
        <fullName evidence="1">Uncharacterized protein</fullName>
    </submittedName>
</protein>
<name>A0A160DDB9_9CAUD</name>
<dbReference type="RefSeq" id="YP_009275410.1">
    <property type="nucleotide sequence ID" value="NC_030927.1"/>
</dbReference>
<dbReference type="EMBL" id="KU998238">
    <property type="protein sequence ID" value="ANA85682.1"/>
    <property type="molecule type" value="Genomic_DNA"/>
</dbReference>